<dbReference type="EMBL" id="CM051394">
    <property type="protein sequence ID" value="KAJ4728684.1"/>
    <property type="molecule type" value="Genomic_DNA"/>
</dbReference>
<sequence length="687" mass="77513">MVDFVVVDHPSSYNVILGRPFLMANKGVVSTYHLKLKFPVDNQIGVVRGDQLTARKCYTSSVRRCNQVSILDPRVFEVEQRGEAVEELEAVSICESDHTRIVKRRAFNQECYDVIEEEVDKLLCAGFIRETKYPNWVSNLVLVRKLNEKWRMCVDFTDLNKTCPKDNFSLPRIDQLVDATIGHELFNFMDAFSGYNQVRMYALDEEGTSFITNKGLYCYMIMPFDLKNAEATYQCLVNKLFKEQIGKTMEIYVDDMITKSMKIADHVSHLSGTFDVMRKFGMKLNPEKCAFGIAAGKFLGYKVHQRGIEANKKKNKTIVEMRSPRTTKEIQNLAGRVATLNRFVSKCTDRCHPFFQAIKRVKAGKERVLPFRRSLAAAFAASRSQRRLAIDLNTPPVPHWISSPETSEGVAPVQLSSMSWWNLAGLYILWKEVLGVEATIEDVYAIFALTTAPKKPELYYLRTGLPLRPKRAKKVEGLGWTPQLAVDLGGVLGSHFANASRALPALKQVLEFSDSEKGSEFGDKLKEGSTSAGRIAKLEVQLSRLSQKFKDKDDQISKLEDQLGEASVDKLETEAGSNLFHGYHYAQYQVTREYPNLDLHYMDFGFDRDALVAKFGKDQNPVDAVGSSRQLTSGHPLNLEVSPPHSDQEEDDSEDQDDEGSQLGKGDDASSDPQPLLTLPHCWIELP</sequence>
<comment type="caution">
    <text evidence="1">The sequence shown here is derived from an EMBL/GenBank/DDBJ whole genome shotgun (WGS) entry which is preliminary data.</text>
</comment>
<dbReference type="Proteomes" id="UP001164539">
    <property type="component" value="Chromosome 1"/>
</dbReference>
<proteinExistence type="predicted"/>
<reference evidence="1 2" key="1">
    <citation type="journal article" date="2023" name="Science">
        <title>Complex scaffold remodeling in plant triterpene biosynthesis.</title>
        <authorList>
            <person name="De La Pena R."/>
            <person name="Hodgson H."/>
            <person name="Liu J.C."/>
            <person name="Stephenson M.J."/>
            <person name="Martin A.C."/>
            <person name="Owen C."/>
            <person name="Harkess A."/>
            <person name="Leebens-Mack J."/>
            <person name="Jimenez L.E."/>
            <person name="Osbourn A."/>
            <person name="Sattely E.S."/>
        </authorList>
    </citation>
    <scope>NUCLEOTIDE SEQUENCE [LARGE SCALE GENOMIC DNA]</scope>
    <source>
        <strain evidence="2">cv. JPN11</strain>
        <tissue evidence="1">Leaf</tissue>
    </source>
</reference>
<protein>
    <submittedName>
        <fullName evidence="1">Retrovirus-related Pol polyprotein from transposon opus</fullName>
    </submittedName>
</protein>
<evidence type="ECO:0000313" key="2">
    <source>
        <dbReference type="Proteomes" id="UP001164539"/>
    </source>
</evidence>
<keyword evidence="2" id="KW-1185">Reference proteome</keyword>
<gene>
    <name evidence="1" type="ORF">OWV82_001577</name>
</gene>
<organism evidence="1 2">
    <name type="scientific">Melia azedarach</name>
    <name type="common">Chinaberry tree</name>
    <dbReference type="NCBI Taxonomy" id="155640"/>
    <lineage>
        <taxon>Eukaryota</taxon>
        <taxon>Viridiplantae</taxon>
        <taxon>Streptophyta</taxon>
        <taxon>Embryophyta</taxon>
        <taxon>Tracheophyta</taxon>
        <taxon>Spermatophyta</taxon>
        <taxon>Magnoliopsida</taxon>
        <taxon>eudicotyledons</taxon>
        <taxon>Gunneridae</taxon>
        <taxon>Pentapetalae</taxon>
        <taxon>rosids</taxon>
        <taxon>malvids</taxon>
        <taxon>Sapindales</taxon>
        <taxon>Meliaceae</taxon>
        <taxon>Melia</taxon>
    </lineage>
</organism>
<accession>A0ACC1Z071</accession>
<name>A0ACC1Z071_MELAZ</name>
<evidence type="ECO:0000313" key="1">
    <source>
        <dbReference type="EMBL" id="KAJ4728684.1"/>
    </source>
</evidence>